<accession>A0ABS7YQ89</accession>
<reference evidence="4" key="1">
    <citation type="submission" date="2023-07" db="EMBL/GenBank/DDBJ databases">
        <title>Molecular identification of indigenous halophilic bacteria isolated from red sea cost, biodegradation of synthetic dyes and assessment of degraded metabolite toxicity.</title>
        <authorList>
            <person name="Chaieb K."/>
            <person name="Altayb H.N."/>
        </authorList>
    </citation>
    <scope>NUCLEOTIDE SEQUENCE [LARGE SCALE GENOMIC DNA]</scope>
    <source>
        <strain evidence="4">K20</strain>
    </source>
</reference>
<dbReference type="PANTHER" id="PTHR12598:SF0">
    <property type="entry name" value="COPPER HOMEOSTASIS PROTEIN CUTC HOMOLOG"/>
    <property type="match status" value="1"/>
</dbReference>
<organism evidence="3 4">
    <name type="scientific">Vibrio tritonius</name>
    <dbReference type="NCBI Taxonomy" id="1435069"/>
    <lineage>
        <taxon>Bacteria</taxon>
        <taxon>Pseudomonadati</taxon>
        <taxon>Pseudomonadota</taxon>
        <taxon>Gammaproteobacteria</taxon>
        <taxon>Vibrionales</taxon>
        <taxon>Vibrionaceae</taxon>
        <taxon>Vibrio</taxon>
    </lineage>
</organism>
<name>A0ABS7YQ89_9VIBR</name>
<comment type="caution">
    <text evidence="3">The sequence shown here is derived from an EMBL/GenBank/DDBJ whole genome shotgun (WGS) entry which is preliminary data.</text>
</comment>
<evidence type="ECO:0000313" key="3">
    <source>
        <dbReference type="EMBL" id="MCA2017837.1"/>
    </source>
</evidence>
<evidence type="ECO:0000256" key="1">
    <source>
        <dbReference type="ARBA" id="ARBA00007768"/>
    </source>
</evidence>
<dbReference type="InterPro" id="IPR005627">
    <property type="entry name" value="CutC-like"/>
</dbReference>
<sequence length="249" mass="26912">MKYQMEVCIDNIESLSNAMQGGATRIELCSSLALGGLTPSWGLMRCASEFSVVPVFAMIRPRQGDFLYLPAEIEQMKWDIEMAAQAGLQGVVLGVLTADGDVDKEATSKLTHHAQAFNLQVTYHRAIDQCRNYQKAIDTLLDIGVNRILTSGTAPCAEQGCDVIAQMVEQVKDQMVIMAGAGINAHNVANIVARTGVKEVHLSGKTVRPSLMKLAKSSARMGNADCDDFSIPITNIEALKAVAKQLTSR</sequence>
<protein>
    <recommendedName>
        <fullName evidence="2">PF03932 family protein CutC</fullName>
    </recommendedName>
</protein>
<dbReference type="PANTHER" id="PTHR12598">
    <property type="entry name" value="COPPER HOMEOSTASIS PROTEIN CUTC"/>
    <property type="match status" value="1"/>
</dbReference>
<comment type="similarity">
    <text evidence="1 2">Belongs to the CutC family.</text>
</comment>
<dbReference type="EMBL" id="JAIWIU010000124">
    <property type="protein sequence ID" value="MCA2017837.1"/>
    <property type="molecule type" value="Genomic_DNA"/>
</dbReference>
<dbReference type="HAMAP" id="MF_00795">
    <property type="entry name" value="CutC"/>
    <property type="match status" value="1"/>
</dbReference>
<dbReference type="Proteomes" id="UP001199044">
    <property type="component" value="Unassembled WGS sequence"/>
</dbReference>
<keyword evidence="2" id="KW-0963">Cytoplasm</keyword>
<keyword evidence="4" id="KW-1185">Reference proteome</keyword>
<dbReference type="Pfam" id="PF03932">
    <property type="entry name" value="CutC"/>
    <property type="match status" value="1"/>
</dbReference>
<proteinExistence type="inferred from homology"/>
<dbReference type="InterPro" id="IPR036822">
    <property type="entry name" value="CutC-like_dom_sf"/>
</dbReference>
<comment type="caution">
    <text evidence="2">Once thought to be involved in copper homeostasis, experiments in E.coli have shown this is not the case.</text>
</comment>
<evidence type="ECO:0000313" key="4">
    <source>
        <dbReference type="Proteomes" id="UP001199044"/>
    </source>
</evidence>
<dbReference type="RefSeq" id="WP_068714771.1">
    <property type="nucleotide sequence ID" value="NZ_AP014635.1"/>
</dbReference>
<gene>
    <name evidence="2" type="primary">cutC</name>
    <name evidence="3" type="ORF">LDJ79_17080</name>
</gene>
<dbReference type="Gene3D" id="3.20.20.380">
    <property type="entry name" value="Copper homeostasis (CutC) domain"/>
    <property type="match status" value="1"/>
</dbReference>
<evidence type="ECO:0000256" key="2">
    <source>
        <dbReference type="HAMAP-Rule" id="MF_00795"/>
    </source>
</evidence>
<dbReference type="SUPFAM" id="SSF110395">
    <property type="entry name" value="CutC-like"/>
    <property type="match status" value="1"/>
</dbReference>
<comment type="subcellular location">
    <subcellularLocation>
        <location evidence="2">Cytoplasm</location>
    </subcellularLocation>
</comment>